<keyword evidence="2" id="KW-0677">Repeat</keyword>
<feature type="repeat" description="WD" evidence="3">
    <location>
        <begin position="807"/>
        <end position="848"/>
    </location>
</feature>
<feature type="repeat" description="WD" evidence="3">
    <location>
        <begin position="849"/>
        <end position="890"/>
    </location>
</feature>
<evidence type="ECO:0000256" key="2">
    <source>
        <dbReference type="ARBA" id="ARBA00022737"/>
    </source>
</evidence>
<dbReference type="CDD" id="cd00200">
    <property type="entry name" value="WD40"/>
    <property type="match status" value="2"/>
</dbReference>
<keyword evidence="1 3" id="KW-0853">WD repeat</keyword>
<sequence length="1172" mass="129912">MVRLLIKHLPTVASKEITDTMTRISGLRSRDIVKEVKAVEQCQSRNGPRRVLGASRDEDEPIRRYRRIEQLFRLFQGEASMSMWNDTKRHFVSKQLENLGPVKLAGFNSRISEDIGRRSCARNTRTQILHDSVEWADNLNGTKIYWMNGMAGTGKTTIAYSLCERLDDTGQLAASFFCTRTSRECSEARRIFPTIAYQLARYSVPFRDALCGVLDKDPDVGNLSTTSQFRLVLAKPLLEAKEKMSKSLIVVIDALDECNDPHPVKDILDILFQFAADLPIKFFVTSRLEPTIRDSMMSRIAARDCSGSILYLHEIEKSPVQADIELYLKDELQDLLPAFCADIEELAEQAGNLFIYAATAVRYIQAADKIFGYKRLKIILEVNNTSKKGLFAIDALYSAILSAAIHDNTLKPEERGIIRVVLWTAVCICEPVLTNTLAALAGLDDNESTISALQPLRSVLRISEHNNLVATLHASFPDFIFSKERSQEFFCDRSSYDQFLARRCLEIMGTQLRFNICKLGSSFILDDEVSDFKERVEAHISPELFYACRFWAGHLTQGPVSLVESIYAFLSQRLLFWMEVLNLRKLMVTGAMISAKVHMWLRTANVSPDMIALARDAQIFVGNYATHPVSASTPHIYLSALPLSSPTNLIRLTYLPRFAGLVQVSGSLMKRIDQASLDVWLSRHPIRSASFSTDREHVALGDDHGTISVRDAHGGEHLVTFRAHRKAISSIAFSSDATLIASSSHDHTLCLWRASNGSLVSGPFKGHNSRVNSVSFSPDGMHLVSGSEDWKVRTWATSGILDCQLLLAGHAGPVRSVVFSHDGMQIASGSSDHTVIIWDAIRGTLLRTLRGHIGHVPCVQFSACGTFVVSGSNDCTIRMWDTHNGTPIGNPLQGHSHQITSIAVSPEGERIVSGSCDRTVRVWHIASGELIAGPFEGHTDIVRSVRFSADGLRIISASDDKTVRVWNAQGKAQCDANHSFDKLSGISSTTIPSDGAYIASGHGDGSIRAWHIQSGSQVWVWHLHHAKSQHIVLLTFSPDSKYILVAYKDGVSRVLSVQTGKLVGDPRRFSPRKSIADYPAVLSSDGKRALGTSSVGGCRVLDLWDLQANRLVSAIEDDDDTHFRQARFVANDVRIATCTNTGRIDFWDSYTGRHTAGPFHLDPGSTSELPQF</sequence>
<evidence type="ECO:0000313" key="6">
    <source>
        <dbReference type="Proteomes" id="UP000663853"/>
    </source>
</evidence>
<dbReference type="PROSITE" id="PS50294">
    <property type="entry name" value="WD_REPEATS_REGION"/>
    <property type="match status" value="6"/>
</dbReference>
<protein>
    <recommendedName>
        <fullName evidence="4">Nephrocystin 3-like N-terminal domain-containing protein</fullName>
    </recommendedName>
</protein>
<evidence type="ECO:0000259" key="4">
    <source>
        <dbReference type="Pfam" id="PF24883"/>
    </source>
</evidence>
<evidence type="ECO:0000256" key="1">
    <source>
        <dbReference type="ARBA" id="ARBA00022574"/>
    </source>
</evidence>
<dbReference type="SMART" id="SM00320">
    <property type="entry name" value="WD40"/>
    <property type="match status" value="10"/>
</dbReference>
<dbReference type="InterPro" id="IPR056884">
    <property type="entry name" value="NPHP3-like_N"/>
</dbReference>
<dbReference type="InterPro" id="IPR036322">
    <property type="entry name" value="WD40_repeat_dom_sf"/>
</dbReference>
<feature type="repeat" description="WD" evidence="3">
    <location>
        <begin position="764"/>
        <end position="795"/>
    </location>
</feature>
<dbReference type="PROSITE" id="PS00678">
    <property type="entry name" value="WD_REPEATS_1"/>
    <property type="match status" value="1"/>
</dbReference>
<feature type="repeat" description="WD" evidence="3">
    <location>
        <begin position="935"/>
        <end position="967"/>
    </location>
</feature>
<proteinExistence type="predicted"/>
<dbReference type="SUPFAM" id="SSF52540">
    <property type="entry name" value="P-loop containing nucleoside triphosphate hydrolases"/>
    <property type="match status" value="1"/>
</dbReference>
<gene>
    <name evidence="5" type="ORF">RDB_LOCUS181260</name>
</gene>
<dbReference type="InterPro" id="IPR001680">
    <property type="entry name" value="WD40_rpt"/>
</dbReference>
<dbReference type="PROSITE" id="PS50082">
    <property type="entry name" value="WD_REPEATS_2"/>
    <property type="match status" value="7"/>
</dbReference>
<comment type="caution">
    <text evidence="5">The sequence shown here is derived from an EMBL/GenBank/DDBJ whole genome shotgun (WGS) entry which is preliminary data.</text>
</comment>
<feature type="repeat" description="WD" evidence="3">
    <location>
        <begin position="986"/>
        <end position="1020"/>
    </location>
</feature>
<accession>A0A8H3DLX7</accession>
<evidence type="ECO:0000256" key="3">
    <source>
        <dbReference type="PROSITE-ProRule" id="PRU00221"/>
    </source>
</evidence>
<dbReference type="Gene3D" id="3.40.50.300">
    <property type="entry name" value="P-loop containing nucleotide triphosphate hydrolases"/>
    <property type="match status" value="1"/>
</dbReference>
<dbReference type="Proteomes" id="UP000663853">
    <property type="component" value="Unassembled WGS sequence"/>
</dbReference>
<dbReference type="Pfam" id="PF00400">
    <property type="entry name" value="WD40"/>
    <property type="match status" value="7"/>
</dbReference>
<dbReference type="InterPro" id="IPR015943">
    <property type="entry name" value="WD40/YVTN_repeat-like_dom_sf"/>
</dbReference>
<dbReference type="Gene3D" id="2.130.10.10">
    <property type="entry name" value="YVTN repeat-like/Quinoprotein amine dehydrogenase"/>
    <property type="match status" value="4"/>
</dbReference>
<dbReference type="SUPFAM" id="SSF50978">
    <property type="entry name" value="WD40 repeat-like"/>
    <property type="match status" value="2"/>
</dbReference>
<dbReference type="AlphaFoldDB" id="A0A8H3DLX7"/>
<dbReference type="InterPro" id="IPR020472">
    <property type="entry name" value="WD40_PAC1"/>
</dbReference>
<feature type="repeat" description="WD" evidence="3">
    <location>
        <begin position="721"/>
        <end position="762"/>
    </location>
</feature>
<dbReference type="Pfam" id="PF24883">
    <property type="entry name" value="NPHP3_N"/>
    <property type="match status" value="1"/>
</dbReference>
<dbReference type="PANTHER" id="PTHR22847:SF637">
    <property type="entry name" value="WD REPEAT DOMAIN 5B"/>
    <property type="match status" value="1"/>
</dbReference>
<organism evidence="5 6">
    <name type="scientific">Rhizoctonia solani</name>
    <dbReference type="NCBI Taxonomy" id="456999"/>
    <lineage>
        <taxon>Eukaryota</taxon>
        <taxon>Fungi</taxon>
        <taxon>Dikarya</taxon>
        <taxon>Basidiomycota</taxon>
        <taxon>Agaricomycotina</taxon>
        <taxon>Agaricomycetes</taxon>
        <taxon>Cantharellales</taxon>
        <taxon>Ceratobasidiaceae</taxon>
        <taxon>Rhizoctonia</taxon>
    </lineage>
</organism>
<feature type="repeat" description="WD" evidence="3">
    <location>
        <begin position="892"/>
        <end position="933"/>
    </location>
</feature>
<evidence type="ECO:0000313" key="5">
    <source>
        <dbReference type="EMBL" id="CAE6536605.1"/>
    </source>
</evidence>
<dbReference type="InterPro" id="IPR027417">
    <property type="entry name" value="P-loop_NTPase"/>
</dbReference>
<dbReference type="PRINTS" id="PR00320">
    <property type="entry name" value="GPROTEINBRPT"/>
</dbReference>
<dbReference type="GO" id="GO:1990234">
    <property type="term" value="C:transferase complex"/>
    <property type="evidence" value="ECO:0007669"/>
    <property type="project" value="UniProtKB-ARBA"/>
</dbReference>
<name>A0A8H3DLX7_9AGAM</name>
<dbReference type="InterPro" id="IPR019775">
    <property type="entry name" value="WD40_repeat_CS"/>
</dbReference>
<dbReference type="EMBL" id="CAJMXA010004186">
    <property type="protein sequence ID" value="CAE6536605.1"/>
    <property type="molecule type" value="Genomic_DNA"/>
</dbReference>
<feature type="domain" description="Nephrocystin 3-like N-terminal" evidence="4">
    <location>
        <begin position="126"/>
        <end position="287"/>
    </location>
</feature>
<dbReference type="PANTHER" id="PTHR22847">
    <property type="entry name" value="WD40 REPEAT PROTEIN"/>
    <property type="match status" value="1"/>
</dbReference>
<reference evidence="5" key="1">
    <citation type="submission" date="2021-01" db="EMBL/GenBank/DDBJ databases">
        <authorList>
            <person name="Kaushik A."/>
        </authorList>
    </citation>
    <scope>NUCLEOTIDE SEQUENCE</scope>
    <source>
        <strain evidence="5">AG6-10EEA</strain>
    </source>
</reference>